<dbReference type="GO" id="GO:0003677">
    <property type="term" value="F:DNA binding"/>
    <property type="evidence" value="ECO:0007669"/>
    <property type="project" value="UniProtKB-KW"/>
</dbReference>
<proteinExistence type="predicted"/>
<evidence type="ECO:0000256" key="1">
    <source>
        <dbReference type="ARBA" id="ARBA00022723"/>
    </source>
</evidence>
<dbReference type="PANTHER" id="PTHR47840:SF1">
    <property type="entry name" value="ZN(II)2CYS6 TRANSCRIPTION FACTOR (EUROFUNG)"/>
    <property type="match status" value="1"/>
</dbReference>
<dbReference type="STRING" id="1448315.A0A319C020"/>
<dbReference type="InterPro" id="IPR036864">
    <property type="entry name" value="Zn2-C6_fun-type_DNA-bd_sf"/>
</dbReference>
<dbReference type="GO" id="GO:0009893">
    <property type="term" value="P:positive regulation of metabolic process"/>
    <property type="evidence" value="ECO:0007669"/>
    <property type="project" value="UniProtKB-ARBA"/>
</dbReference>
<dbReference type="PANTHER" id="PTHR47840">
    <property type="entry name" value="ZN(II)2CYS6 TRANSCRIPTION FACTOR (EUROFUNG)-RELATED"/>
    <property type="match status" value="1"/>
</dbReference>
<keyword evidence="3" id="KW-0238">DNA-binding</keyword>
<dbReference type="SMART" id="SM00906">
    <property type="entry name" value="Fungal_trans"/>
    <property type="match status" value="1"/>
</dbReference>
<evidence type="ECO:0000256" key="2">
    <source>
        <dbReference type="ARBA" id="ARBA00023015"/>
    </source>
</evidence>
<evidence type="ECO:0000256" key="6">
    <source>
        <dbReference type="SAM" id="MobiDB-lite"/>
    </source>
</evidence>
<dbReference type="Gene3D" id="4.10.240.10">
    <property type="entry name" value="Zn(2)-C6 fungal-type DNA-binding domain"/>
    <property type="match status" value="1"/>
</dbReference>
<dbReference type="SMART" id="SM00066">
    <property type="entry name" value="GAL4"/>
    <property type="match status" value="1"/>
</dbReference>
<feature type="compositionally biased region" description="Polar residues" evidence="6">
    <location>
        <begin position="588"/>
        <end position="621"/>
    </location>
</feature>
<name>A0A319C020_9EURO</name>
<organism evidence="8 9">
    <name type="scientific">Aspergillus uvarum CBS 121591</name>
    <dbReference type="NCBI Taxonomy" id="1448315"/>
    <lineage>
        <taxon>Eukaryota</taxon>
        <taxon>Fungi</taxon>
        <taxon>Dikarya</taxon>
        <taxon>Ascomycota</taxon>
        <taxon>Pezizomycotina</taxon>
        <taxon>Eurotiomycetes</taxon>
        <taxon>Eurotiomycetidae</taxon>
        <taxon>Eurotiales</taxon>
        <taxon>Aspergillaceae</taxon>
        <taxon>Aspergillus</taxon>
        <taxon>Aspergillus subgen. Circumdati</taxon>
    </lineage>
</organism>
<dbReference type="GeneID" id="37136463"/>
<feature type="compositionally biased region" description="Polar residues" evidence="6">
    <location>
        <begin position="58"/>
        <end position="74"/>
    </location>
</feature>
<dbReference type="GO" id="GO:0000981">
    <property type="term" value="F:DNA-binding transcription factor activity, RNA polymerase II-specific"/>
    <property type="evidence" value="ECO:0007669"/>
    <property type="project" value="InterPro"/>
</dbReference>
<gene>
    <name evidence="8" type="ORF">BO82DRAFT_345847</name>
</gene>
<keyword evidence="1" id="KW-0479">Metal-binding</keyword>
<evidence type="ECO:0000313" key="8">
    <source>
        <dbReference type="EMBL" id="PYH77100.1"/>
    </source>
</evidence>
<dbReference type="VEuPathDB" id="FungiDB:BO82DRAFT_345847"/>
<feature type="domain" description="Zn(2)-C6 fungal-type" evidence="7">
    <location>
        <begin position="22"/>
        <end position="55"/>
    </location>
</feature>
<evidence type="ECO:0000256" key="5">
    <source>
        <dbReference type="ARBA" id="ARBA00023242"/>
    </source>
</evidence>
<protein>
    <submittedName>
        <fullName evidence="8">Putative Zn(II)2Cys6 transcription factor</fullName>
    </submittedName>
</protein>
<accession>A0A319C020</accession>
<dbReference type="InterPro" id="IPR001138">
    <property type="entry name" value="Zn2Cys6_DnaBD"/>
</dbReference>
<keyword evidence="4" id="KW-0804">Transcription</keyword>
<dbReference type="GO" id="GO:0008270">
    <property type="term" value="F:zinc ion binding"/>
    <property type="evidence" value="ECO:0007669"/>
    <property type="project" value="InterPro"/>
</dbReference>
<feature type="region of interest" description="Disordered" evidence="6">
    <location>
        <begin position="58"/>
        <end position="77"/>
    </location>
</feature>
<dbReference type="Proteomes" id="UP000248340">
    <property type="component" value="Unassembled WGS sequence"/>
</dbReference>
<dbReference type="RefSeq" id="XP_025487300.1">
    <property type="nucleotide sequence ID" value="XM_025633722.1"/>
</dbReference>
<dbReference type="SUPFAM" id="SSF57701">
    <property type="entry name" value="Zn2/Cys6 DNA-binding domain"/>
    <property type="match status" value="1"/>
</dbReference>
<dbReference type="AlphaFoldDB" id="A0A319C020"/>
<dbReference type="EMBL" id="KZ821746">
    <property type="protein sequence ID" value="PYH77100.1"/>
    <property type="molecule type" value="Genomic_DNA"/>
</dbReference>
<dbReference type="GO" id="GO:0006351">
    <property type="term" value="P:DNA-templated transcription"/>
    <property type="evidence" value="ECO:0007669"/>
    <property type="project" value="InterPro"/>
</dbReference>
<dbReference type="OrthoDB" id="5392779at2759"/>
<evidence type="ECO:0000256" key="4">
    <source>
        <dbReference type="ARBA" id="ARBA00023163"/>
    </source>
</evidence>
<evidence type="ECO:0000256" key="3">
    <source>
        <dbReference type="ARBA" id="ARBA00023125"/>
    </source>
</evidence>
<feature type="region of interest" description="Disordered" evidence="6">
    <location>
        <begin position="588"/>
        <end position="625"/>
    </location>
</feature>
<dbReference type="CDD" id="cd00067">
    <property type="entry name" value="GAL4"/>
    <property type="match status" value="1"/>
</dbReference>
<evidence type="ECO:0000313" key="9">
    <source>
        <dbReference type="Proteomes" id="UP000248340"/>
    </source>
</evidence>
<dbReference type="CDD" id="cd12148">
    <property type="entry name" value="fungal_TF_MHR"/>
    <property type="match status" value="1"/>
</dbReference>
<keyword evidence="5" id="KW-0539">Nucleus</keyword>
<dbReference type="PROSITE" id="PS50048">
    <property type="entry name" value="ZN2_CY6_FUNGAL_2"/>
    <property type="match status" value="1"/>
</dbReference>
<sequence>MNAAFTEESAAKRRKVRKGTHCCRECRRRKVKCTLASPDDDSCIPCSRRGSKCVSQLDRTSSEPLLTPGLSPTSDHARTCGQPARHAKITQTLLRALPSHSEVELLLGKVSRLAALCYQSGFKFNSSSRQELPREQIAIPSLQHPETHPVLLARQMLLLAAALQHVSPTASIPGLNQHHHVIMEELAESAIAMVTTNDRLMSTLEGLENVILEGFYHIDSGNIRRAWLAMRRAVTTAQLLGLHQPGHHRFKKINDKNDLDPNVMWTCIVSLERVLSLLLGLPTSTAGTSPPASGSMSSSGTSGNLSSLIMQITARILERNQVRICRQSLLMTRDIDRELIRMTEQLPSTFWRPLDFTGLEVDSAEAFYETRRAWDHMCYYTVVNQLHLPYMLCQSQNADVVYSGVACANASREILVREIAIRTFNPITACCRIGDFMALIAGMTLMLAHLASHSQTEVNRLLAHQRSSDRATVERALECMKSMSELHEDVLAAECAALLKDLLSIEGRAARGYKTGTGETPWSDNQPTDNPNVLVIRVPYLGAIRIAPEGITSVPYSETGQDQGAHAGVTIGGLGSIRIEPSRVSAQSSVDSTSAFSIPQAARTQAASDPLPQQNTTQLSSRRIPDTSAEKDLMFPDAAASIDDWVFQGFDTAFFDVLMRGAGDVQFDDGRVG</sequence>
<keyword evidence="2" id="KW-0805">Transcription regulation</keyword>
<dbReference type="InterPro" id="IPR007219">
    <property type="entry name" value="XnlR_reg_dom"/>
</dbReference>
<keyword evidence="9" id="KW-1185">Reference proteome</keyword>
<reference evidence="8 9" key="1">
    <citation type="submission" date="2016-12" db="EMBL/GenBank/DDBJ databases">
        <title>The genomes of Aspergillus section Nigri reveals drivers in fungal speciation.</title>
        <authorList>
            <consortium name="DOE Joint Genome Institute"/>
            <person name="Vesth T.C."/>
            <person name="Nybo J."/>
            <person name="Theobald S."/>
            <person name="Brandl J."/>
            <person name="Frisvad J.C."/>
            <person name="Nielsen K.F."/>
            <person name="Lyhne E.K."/>
            <person name="Kogle M.E."/>
            <person name="Kuo A."/>
            <person name="Riley R."/>
            <person name="Clum A."/>
            <person name="Nolan M."/>
            <person name="Lipzen A."/>
            <person name="Salamov A."/>
            <person name="Henrissat B."/>
            <person name="Wiebenga A."/>
            <person name="De Vries R.P."/>
            <person name="Grigoriev I.V."/>
            <person name="Mortensen U.H."/>
            <person name="Andersen M.R."/>
            <person name="Baker S.E."/>
        </authorList>
    </citation>
    <scope>NUCLEOTIDE SEQUENCE [LARGE SCALE GENOMIC DNA]</scope>
    <source>
        <strain evidence="8 9">CBS 121591</strain>
    </source>
</reference>
<evidence type="ECO:0000259" key="7">
    <source>
        <dbReference type="PROSITE" id="PS50048"/>
    </source>
</evidence>